<sequence length="628" mass="69021">MLPSPSLQAAHGQPVVESCHALEALLRLRQVSMHFQPIVSSNGREVFAYEALARGSAAGPLASPLTMFSAAREHGRLVELDSLCRERALEQWSTLGLTERLFINVSPDVLLDGAHSPGLTRRLLRRFGLRPHQVVIELTEQTPGLDSALMREAVSHYQSMGFAIALDDLGEGYASLKLWSSVQPDFVKIDRHFISGIHADPLKRRFVRSIIDIAHGSGSQVIAEGIEHEAEMECVRQLGADYLQGWLFAPAEADPLGQRAALDRHLRHLSRRLQQRPPPGRSIGSLARAVTPVQQDVTVNEVAQRLHAEQEVMSLAVVDEQQRPVGLIIRHRLLGLLSQRFGPELHARRMIHEVMQSSPLRVEADETLERVSAKVTGREGSDRDEDFIITRGGRYQGLGRTLDLLRIITELQVASAEEANPLTRLPGNGPIERQLLDCVAGAGLGLGEGLGEGLREGLRENSSARSAEWAAIYLDLDNFKPFNDRFGHAQGDRMLLALATVLRDALQEGDFLGHVGGDDFVMTLCMTEYHRALRLTALEQRLAGLQSAFQHAVASLYPADVLAAGGFQGHDRFGTTRFFPLTRLSLVALHGLAGCETTRIAARWSELKSEAKARDSGRVIEACASPVQ</sequence>
<dbReference type="InterPro" id="IPR043128">
    <property type="entry name" value="Rev_trsase/Diguanyl_cyclase"/>
</dbReference>
<dbReference type="SMART" id="SM00052">
    <property type="entry name" value="EAL"/>
    <property type="match status" value="1"/>
</dbReference>
<dbReference type="EC" id="2.7.7.65" evidence="5"/>
<dbReference type="Pfam" id="PF00563">
    <property type="entry name" value="EAL"/>
    <property type="match status" value="1"/>
</dbReference>
<evidence type="ECO:0000256" key="1">
    <source>
        <dbReference type="PROSITE-ProRule" id="PRU00703"/>
    </source>
</evidence>
<evidence type="ECO:0000259" key="3">
    <source>
        <dbReference type="PROSITE" id="PS50887"/>
    </source>
</evidence>
<name>A0ABT6UP07_9GAMM</name>
<dbReference type="PANTHER" id="PTHR33121">
    <property type="entry name" value="CYCLIC DI-GMP PHOSPHODIESTERASE PDEF"/>
    <property type="match status" value="1"/>
</dbReference>
<gene>
    <name evidence="5" type="ORF">QLT01_08720</name>
</gene>
<dbReference type="InterPro" id="IPR050706">
    <property type="entry name" value="Cyclic-di-GMP_PDE-like"/>
</dbReference>
<evidence type="ECO:0000259" key="2">
    <source>
        <dbReference type="PROSITE" id="PS50883"/>
    </source>
</evidence>
<dbReference type="Pfam" id="PF00990">
    <property type="entry name" value="GGDEF"/>
    <property type="match status" value="1"/>
</dbReference>
<dbReference type="InterPro" id="IPR000644">
    <property type="entry name" value="CBS_dom"/>
</dbReference>
<dbReference type="PROSITE" id="PS50887">
    <property type="entry name" value="GGDEF"/>
    <property type="match status" value="1"/>
</dbReference>
<dbReference type="InterPro" id="IPR035919">
    <property type="entry name" value="EAL_sf"/>
</dbReference>
<keyword evidence="5" id="KW-0378">Hydrolase</keyword>
<dbReference type="SUPFAM" id="SSF141868">
    <property type="entry name" value="EAL domain-like"/>
    <property type="match status" value="1"/>
</dbReference>
<organism evidence="5 6">
    <name type="scientific">Cobetia amphilecti</name>
    <dbReference type="NCBI Taxonomy" id="1055104"/>
    <lineage>
        <taxon>Bacteria</taxon>
        <taxon>Pseudomonadati</taxon>
        <taxon>Pseudomonadota</taxon>
        <taxon>Gammaproteobacteria</taxon>
        <taxon>Oceanospirillales</taxon>
        <taxon>Halomonadaceae</taxon>
        <taxon>Cobetia</taxon>
    </lineage>
</organism>
<dbReference type="InterPro" id="IPR046342">
    <property type="entry name" value="CBS_dom_sf"/>
</dbReference>
<dbReference type="CDD" id="cd01949">
    <property type="entry name" value="GGDEF"/>
    <property type="match status" value="1"/>
</dbReference>
<dbReference type="RefSeq" id="WP_064503322.1">
    <property type="nucleotide sequence ID" value="NZ_CP084115.1"/>
</dbReference>
<dbReference type="InterPro" id="IPR029787">
    <property type="entry name" value="Nucleotide_cyclase"/>
</dbReference>
<keyword evidence="1" id="KW-0129">CBS domain</keyword>
<dbReference type="NCBIfam" id="TIGR00254">
    <property type="entry name" value="GGDEF"/>
    <property type="match status" value="1"/>
</dbReference>
<evidence type="ECO:0000259" key="4">
    <source>
        <dbReference type="PROSITE" id="PS51371"/>
    </source>
</evidence>
<dbReference type="CDD" id="cd01948">
    <property type="entry name" value="EAL"/>
    <property type="match status" value="1"/>
</dbReference>
<dbReference type="EMBL" id="JASCSA010000005">
    <property type="protein sequence ID" value="MDI5884437.1"/>
    <property type="molecule type" value="Genomic_DNA"/>
</dbReference>
<dbReference type="SUPFAM" id="SSF55073">
    <property type="entry name" value="Nucleotide cyclase"/>
    <property type="match status" value="1"/>
</dbReference>
<dbReference type="SMART" id="SM00267">
    <property type="entry name" value="GGDEF"/>
    <property type="match status" value="1"/>
</dbReference>
<protein>
    <submittedName>
        <fullName evidence="5">Bifunctional diguanylate cyclase/phosphodiesterase</fullName>
        <ecNumber evidence="5">2.7.7.65</ecNumber>
        <ecNumber evidence="5">3.1.4.52</ecNumber>
    </submittedName>
</protein>
<feature type="domain" description="CBS" evidence="4">
    <location>
        <begin position="286"/>
        <end position="344"/>
    </location>
</feature>
<dbReference type="GO" id="GO:0071111">
    <property type="term" value="F:cyclic-guanylate-specific phosphodiesterase activity"/>
    <property type="evidence" value="ECO:0007669"/>
    <property type="project" value="UniProtKB-EC"/>
</dbReference>
<dbReference type="PROSITE" id="PS50883">
    <property type="entry name" value="EAL"/>
    <property type="match status" value="1"/>
</dbReference>
<dbReference type="Gene3D" id="3.30.70.270">
    <property type="match status" value="1"/>
</dbReference>
<keyword evidence="5" id="KW-0808">Transferase</keyword>
<dbReference type="InterPro" id="IPR001633">
    <property type="entry name" value="EAL_dom"/>
</dbReference>
<dbReference type="GO" id="GO:0052621">
    <property type="term" value="F:diguanylate cyclase activity"/>
    <property type="evidence" value="ECO:0007669"/>
    <property type="project" value="UniProtKB-EC"/>
</dbReference>
<proteinExistence type="predicted"/>
<keyword evidence="6" id="KW-1185">Reference proteome</keyword>
<feature type="domain" description="EAL" evidence="2">
    <location>
        <begin position="15"/>
        <end position="265"/>
    </location>
</feature>
<evidence type="ECO:0000313" key="5">
    <source>
        <dbReference type="EMBL" id="MDI5884437.1"/>
    </source>
</evidence>
<dbReference type="Gene3D" id="3.10.580.10">
    <property type="entry name" value="CBS-domain"/>
    <property type="match status" value="1"/>
</dbReference>
<keyword evidence="5" id="KW-0548">Nucleotidyltransferase</keyword>
<evidence type="ECO:0000313" key="6">
    <source>
        <dbReference type="Proteomes" id="UP001229025"/>
    </source>
</evidence>
<dbReference type="Proteomes" id="UP001229025">
    <property type="component" value="Unassembled WGS sequence"/>
</dbReference>
<accession>A0ABT6UP07</accession>
<dbReference type="Gene3D" id="3.20.20.450">
    <property type="entry name" value="EAL domain"/>
    <property type="match status" value="1"/>
</dbReference>
<feature type="domain" description="GGDEF" evidence="3">
    <location>
        <begin position="467"/>
        <end position="603"/>
    </location>
</feature>
<dbReference type="SUPFAM" id="SSF54631">
    <property type="entry name" value="CBS-domain pair"/>
    <property type="match status" value="1"/>
</dbReference>
<dbReference type="EC" id="3.1.4.52" evidence="5"/>
<comment type="caution">
    <text evidence="5">The sequence shown here is derived from an EMBL/GenBank/DDBJ whole genome shotgun (WGS) entry which is preliminary data.</text>
</comment>
<dbReference type="PANTHER" id="PTHR33121:SF76">
    <property type="entry name" value="SIGNALING PROTEIN"/>
    <property type="match status" value="1"/>
</dbReference>
<dbReference type="Pfam" id="PF00571">
    <property type="entry name" value="CBS"/>
    <property type="match status" value="1"/>
</dbReference>
<dbReference type="InterPro" id="IPR000160">
    <property type="entry name" value="GGDEF_dom"/>
</dbReference>
<reference evidence="6" key="1">
    <citation type="submission" date="2023-07" db="EMBL/GenBank/DDBJ databases">
        <title>Genome-based characterization of strain KMM 296 and proposal for reclassification of Cobetia litoralis and Cobetia pacifica, and emended description of the species Cobetia amphilecti and Cobetia marina.</title>
        <authorList>
            <person name="Balabanova L."/>
            <person name="Nedashkovskaya O."/>
        </authorList>
    </citation>
    <scope>NUCLEOTIDE SEQUENCE [LARGE SCALE GENOMIC DNA]</scope>
    <source>
        <strain evidence="6">NRIC 0815</strain>
    </source>
</reference>
<dbReference type="PROSITE" id="PS51371">
    <property type="entry name" value="CBS"/>
    <property type="match status" value="1"/>
</dbReference>